<reference evidence="2" key="1">
    <citation type="journal article" date="2019" name="Int. J. Syst. Evol. Microbiol.">
        <title>The Global Catalogue of Microorganisms (GCM) 10K type strain sequencing project: providing services to taxonomists for standard genome sequencing and annotation.</title>
        <authorList>
            <consortium name="The Broad Institute Genomics Platform"/>
            <consortium name="The Broad Institute Genome Sequencing Center for Infectious Disease"/>
            <person name="Wu L."/>
            <person name="Ma J."/>
        </authorList>
    </citation>
    <scope>NUCLEOTIDE SEQUENCE [LARGE SCALE GENOMIC DNA]</scope>
    <source>
        <strain evidence="2">JCM 11496</strain>
    </source>
</reference>
<dbReference type="InterPro" id="IPR016155">
    <property type="entry name" value="Mopterin_synth/thiamin_S_b"/>
</dbReference>
<dbReference type="Pfam" id="PF02597">
    <property type="entry name" value="ThiS"/>
    <property type="match status" value="1"/>
</dbReference>
<dbReference type="SUPFAM" id="SSF54285">
    <property type="entry name" value="MoaD/ThiS"/>
    <property type="match status" value="1"/>
</dbReference>
<keyword evidence="2" id="KW-1185">Reference proteome</keyword>
<accession>A0ABW4Q9G4</accession>
<dbReference type="RefSeq" id="WP_343879386.1">
    <property type="nucleotide sequence ID" value="NZ_BAAAIJ010000036.1"/>
</dbReference>
<sequence>MLVRYFGAAQAAAGVAEERLDLAAESLETVLERISARYPQPVRVGGPAMPEVIARSSFLLNEVAARDRGRVLTADDVLDILPPFAGG</sequence>
<evidence type="ECO:0000313" key="1">
    <source>
        <dbReference type="EMBL" id="MFD1847385.1"/>
    </source>
</evidence>
<comment type="caution">
    <text evidence="1">The sequence shown here is derived from an EMBL/GenBank/DDBJ whole genome shotgun (WGS) entry which is preliminary data.</text>
</comment>
<dbReference type="InterPro" id="IPR003749">
    <property type="entry name" value="ThiS/MoaD-like"/>
</dbReference>
<dbReference type="EMBL" id="JBHUGA010000052">
    <property type="protein sequence ID" value="MFD1847385.1"/>
    <property type="molecule type" value="Genomic_DNA"/>
</dbReference>
<dbReference type="Gene3D" id="3.10.20.30">
    <property type="match status" value="1"/>
</dbReference>
<evidence type="ECO:0000313" key="2">
    <source>
        <dbReference type="Proteomes" id="UP001597307"/>
    </source>
</evidence>
<dbReference type="InterPro" id="IPR012675">
    <property type="entry name" value="Beta-grasp_dom_sf"/>
</dbReference>
<gene>
    <name evidence="1" type="ORF">ACFSFX_12365</name>
</gene>
<protein>
    <submittedName>
        <fullName evidence="1">MoaD/ThiS family protein</fullName>
    </submittedName>
</protein>
<proteinExistence type="predicted"/>
<organism evidence="1 2">
    <name type="scientific">Arthrobacter flavus</name>
    <dbReference type="NCBI Taxonomy" id="95172"/>
    <lineage>
        <taxon>Bacteria</taxon>
        <taxon>Bacillati</taxon>
        <taxon>Actinomycetota</taxon>
        <taxon>Actinomycetes</taxon>
        <taxon>Micrococcales</taxon>
        <taxon>Micrococcaceae</taxon>
        <taxon>Arthrobacter</taxon>
    </lineage>
</organism>
<dbReference type="Proteomes" id="UP001597307">
    <property type="component" value="Unassembled WGS sequence"/>
</dbReference>
<name>A0ABW4Q9G4_9MICC</name>